<dbReference type="PANTHER" id="PTHR31973:SF190">
    <property type="entry name" value="MULE TRANSPOSASE DOMAIN-CONTAINING PROTEIN"/>
    <property type="match status" value="1"/>
</dbReference>
<sequence>MVYRLWQVCAPEDEPFDPYECYANEPSIFTFKIFHGGQFIENPGRKYTMGKVDFVDMIDADEFSVHELDLMIQMLGHPKHDLIYYYFKIPSEDLNLGLRPLGNDKDVAELFKYVATNKVISIYTKHGGTLLDKTYFRPNETFSSVVIEEIVDEGPSHVDEEDMEVDDNVQEGNLHNEGLVNENEMDIHSNVQKENLISDGVVNEDELDDPFEGLDEILGNKVEGSVPQTKRSEDVMENVAGEQSSVCEKVMDRLVEQHPNVDDSEYKRMMGTNDVFISKFLFTYEENEHDENGQEGNNNEDGDEGEHNQDGQEGENNQDENEGEANDEGEENHDDNDGEENHDDNDGEDNEEDIEGEDTHQESEGEENEGETNEDDKGDPDFIVDDEKMFEDVEINMEEFRAFVDQEVDENAIHDDEDDADLELELDDFDSARVNEGDCPLSNAIRKENKTKRRENKYKGESTGNFYVGQTIKTKEEITEAVSRLAVDTKRQLVVRYNDKIRIRVVCYGSNPEVLVCNEGQNSKSTMMGESSKDEHKCLNTRTPRLYTVSAIAKEIEQHVEANPTIPLKALKELLEKKNKVNLSIQKVFRAKAMATKKIHGDYTAQYSLLREYCEELLRSNPGSTVKIDVERECNPSSQTRQFRRIYICFAALKAGFKKCGRDLLGLDGYFIKGPYPGQLLTAVGVDSNNGIYPVAYALVEAGTLASWTWFLECLGKDLDLASNSNYTFISDMQKGIIPALKNVFPAAEHRYCLRHIHENMKSKWRGNVFKDLLWKAASQTTIPEFNRCMDLIRTQDDSLYQWLKEIPAKHWSRAHLSERAKCDVLLNNLCEVFNKQLVGGRDKPIITYLEFAREYLMRRIAAVHKMIAKAEGPLTPAATKKFAFSKTKANDYTVIMAGFRKFQVNGPWMEQVAMDLDKRTCSCRKWQLSGMPCSHVIACIWDLGRFDEQADAIPEIWVSKVYWLETWKKVYKNTIEPMNGRNMREPSSCPIALTPPKHHIQVGRPKKKRKKSADELSGPIAKDGKLSRKGSTTTCSKCNKKGHNSRSCKGQASSQQVSLGAPQHEEV</sequence>
<dbReference type="SMART" id="SM00575">
    <property type="entry name" value="ZnF_PMZ"/>
    <property type="match status" value="1"/>
</dbReference>
<dbReference type="AlphaFoldDB" id="A0AAP0GHA6"/>
<comment type="caution">
    <text evidence="11">The sequence shown here is derived from an EMBL/GenBank/DDBJ whole genome shotgun (WGS) entry which is preliminary data.</text>
</comment>
<dbReference type="GO" id="GO:0003677">
    <property type="term" value="F:DNA binding"/>
    <property type="evidence" value="ECO:0007669"/>
    <property type="project" value="UniProtKB-KW"/>
</dbReference>
<evidence type="ECO:0000256" key="5">
    <source>
        <dbReference type="ARBA" id="ARBA00023125"/>
    </source>
</evidence>
<evidence type="ECO:0000313" key="11">
    <source>
        <dbReference type="EMBL" id="KAK9048149.1"/>
    </source>
</evidence>
<evidence type="ECO:0000256" key="6">
    <source>
        <dbReference type="ARBA" id="ARBA00023172"/>
    </source>
</evidence>
<dbReference type="Pfam" id="PF10551">
    <property type="entry name" value="MULE"/>
    <property type="match status" value="1"/>
</dbReference>
<dbReference type="InterPro" id="IPR007527">
    <property type="entry name" value="Znf_SWIM"/>
</dbReference>
<evidence type="ECO:0008006" key="13">
    <source>
        <dbReference type="Google" id="ProtNLM"/>
    </source>
</evidence>
<dbReference type="PROSITE" id="PS50966">
    <property type="entry name" value="ZF_SWIM"/>
    <property type="match status" value="1"/>
</dbReference>
<dbReference type="InterPro" id="IPR018289">
    <property type="entry name" value="MULE_transposase_dom"/>
</dbReference>
<evidence type="ECO:0000256" key="8">
    <source>
        <dbReference type="SAM" id="MobiDB-lite"/>
    </source>
</evidence>
<keyword evidence="4" id="KW-0862">Zinc</keyword>
<dbReference type="InterPro" id="IPR001878">
    <property type="entry name" value="Znf_CCHC"/>
</dbReference>
<feature type="compositionally biased region" description="Polar residues" evidence="8">
    <location>
        <begin position="1048"/>
        <end position="1059"/>
    </location>
</feature>
<keyword evidence="3 7" id="KW-0863">Zinc-finger</keyword>
<keyword evidence="1" id="KW-0815">Transposition</keyword>
<evidence type="ECO:0000256" key="1">
    <source>
        <dbReference type="ARBA" id="ARBA00022578"/>
    </source>
</evidence>
<proteinExistence type="predicted"/>
<dbReference type="GO" id="GO:0006313">
    <property type="term" value="P:DNA transposition"/>
    <property type="evidence" value="ECO:0007669"/>
    <property type="project" value="InterPro"/>
</dbReference>
<keyword evidence="5" id="KW-0238">DNA-binding</keyword>
<evidence type="ECO:0000259" key="10">
    <source>
        <dbReference type="PROSITE" id="PS50966"/>
    </source>
</evidence>
<feature type="compositionally biased region" description="Acidic residues" evidence="8">
    <location>
        <begin position="364"/>
        <end position="383"/>
    </location>
</feature>
<dbReference type="GO" id="GO:0008270">
    <property type="term" value="F:zinc ion binding"/>
    <property type="evidence" value="ECO:0007669"/>
    <property type="project" value="UniProtKB-KW"/>
</dbReference>
<feature type="compositionally biased region" description="Acidic residues" evidence="8">
    <location>
        <begin position="312"/>
        <end position="356"/>
    </location>
</feature>
<evidence type="ECO:0000259" key="9">
    <source>
        <dbReference type="PROSITE" id="PS50158"/>
    </source>
</evidence>
<reference evidence="11 12" key="1">
    <citation type="submission" date="2024-04" db="EMBL/GenBank/DDBJ databases">
        <title>The reference genome of an endangered Asteraceae, Deinandra increscens subsp. villosa, native to the Central Coast of California.</title>
        <authorList>
            <person name="Guilliams M."/>
            <person name="Hasenstab-Lehman K."/>
            <person name="Meyer R."/>
            <person name="Mcevoy S."/>
        </authorList>
    </citation>
    <scope>NUCLEOTIDE SEQUENCE [LARGE SCALE GENOMIC DNA]</scope>
    <source>
        <tissue evidence="11">Leaf</tissue>
    </source>
</reference>
<evidence type="ECO:0000256" key="7">
    <source>
        <dbReference type="PROSITE-ProRule" id="PRU00047"/>
    </source>
</evidence>
<feature type="compositionally biased region" description="Basic residues" evidence="8">
    <location>
        <begin position="997"/>
        <end position="1012"/>
    </location>
</feature>
<evidence type="ECO:0000256" key="3">
    <source>
        <dbReference type="ARBA" id="ARBA00022771"/>
    </source>
</evidence>
<feature type="domain" description="CCHC-type" evidence="9">
    <location>
        <begin position="1036"/>
        <end position="1050"/>
    </location>
</feature>
<dbReference type="EMBL" id="JBCNJP010014963">
    <property type="protein sequence ID" value="KAK9048149.1"/>
    <property type="molecule type" value="Genomic_DNA"/>
</dbReference>
<dbReference type="Pfam" id="PF04434">
    <property type="entry name" value="SWIM"/>
    <property type="match status" value="1"/>
</dbReference>
<dbReference type="PROSITE" id="PS50158">
    <property type="entry name" value="ZF_CCHC"/>
    <property type="match status" value="1"/>
</dbReference>
<keyword evidence="6" id="KW-0233">DNA recombination</keyword>
<organism evidence="11 12">
    <name type="scientific">Deinandra increscens subsp. villosa</name>
    <dbReference type="NCBI Taxonomy" id="3103831"/>
    <lineage>
        <taxon>Eukaryota</taxon>
        <taxon>Viridiplantae</taxon>
        <taxon>Streptophyta</taxon>
        <taxon>Embryophyta</taxon>
        <taxon>Tracheophyta</taxon>
        <taxon>Spermatophyta</taxon>
        <taxon>Magnoliopsida</taxon>
        <taxon>eudicotyledons</taxon>
        <taxon>Gunneridae</taxon>
        <taxon>Pentapetalae</taxon>
        <taxon>asterids</taxon>
        <taxon>campanulids</taxon>
        <taxon>Asterales</taxon>
        <taxon>Asteraceae</taxon>
        <taxon>Asteroideae</taxon>
        <taxon>Heliantheae alliance</taxon>
        <taxon>Madieae</taxon>
        <taxon>Madiinae</taxon>
        <taxon>Deinandra</taxon>
    </lineage>
</organism>
<gene>
    <name evidence="11" type="ORF">SSX86_032888</name>
</gene>
<evidence type="ECO:0000256" key="2">
    <source>
        <dbReference type="ARBA" id="ARBA00022723"/>
    </source>
</evidence>
<dbReference type="InterPro" id="IPR058594">
    <property type="entry name" value="PB1-like_dom_pln"/>
</dbReference>
<dbReference type="InterPro" id="IPR006564">
    <property type="entry name" value="Znf_PMZ"/>
</dbReference>
<accession>A0AAP0GHA6</accession>
<keyword evidence="12" id="KW-1185">Reference proteome</keyword>
<evidence type="ECO:0000313" key="12">
    <source>
        <dbReference type="Proteomes" id="UP001408789"/>
    </source>
</evidence>
<dbReference type="Pfam" id="PF26130">
    <property type="entry name" value="PB1-like"/>
    <property type="match status" value="1"/>
</dbReference>
<protein>
    <recommendedName>
        <fullName evidence="13">SWIM-type domain-containing protein</fullName>
    </recommendedName>
</protein>
<dbReference type="Proteomes" id="UP001408789">
    <property type="component" value="Unassembled WGS sequence"/>
</dbReference>
<dbReference type="PROSITE" id="PS01007">
    <property type="entry name" value="TRANSPOSASE_MUTATOR"/>
    <property type="match status" value="1"/>
</dbReference>
<dbReference type="GO" id="GO:0004803">
    <property type="term" value="F:transposase activity"/>
    <property type="evidence" value="ECO:0007669"/>
    <property type="project" value="InterPro"/>
</dbReference>
<feature type="region of interest" description="Disordered" evidence="8">
    <location>
        <begin position="288"/>
        <end position="383"/>
    </location>
</feature>
<feature type="domain" description="SWIM-type" evidence="10">
    <location>
        <begin position="911"/>
        <end position="945"/>
    </location>
</feature>
<dbReference type="PANTHER" id="PTHR31973">
    <property type="entry name" value="POLYPROTEIN, PUTATIVE-RELATED"/>
    <property type="match status" value="1"/>
</dbReference>
<name>A0AAP0GHA6_9ASTR</name>
<evidence type="ECO:0000256" key="4">
    <source>
        <dbReference type="ARBA" id="ARBA00022833"/>
    </source>
</evidence>
<dbReference type="InterPro" id="IPR001207">
    <property type="entry name" value="Transposase_mutator"/>
</dbReference>
<keyword evidence="2" id="KW-0479">Metal-binding</keyword>
<feature type="region of interest" description="Disordered" evidence="8">
    <location>
        <begin position="979"/>
        <end position="1068"/>
    </location>
</feature>